<dbReference type="PROSITE" id="PS51257">
    <property type="entry name" value="PROKAR_LIPOPROTEIN"/>
    <property type="match status" value="1"/>
</dbReference>
<evidence type="ECO:0000256" key="5">
    <source>
        <dbReference type="SAM" id="SignalP"/>
    </source>
</evidence>
<dbReference type="PANTHER" id="PTHR43649">
    <property type="entry name" value="ARABINOSE-BINDING PROTEIN-RELATED"/>
    <property type="match status" value="1"/>
</dbReference>
<dbReference type="InterPro" id="IPR006059">
    <property type="entry name" value="SBP"/>
</dbReference>
<feature type="signal peptide" evidence="5">
    <location>
        <begin position="1"/>
        <end position="25"/>
    </location>
</feature>
<organism evidence="6 7">
    <name type="scientific">Candidatus Enterocloster excrementigallinarum</name>
    <dbReference type="NCBI Taxonomy" id="2838558"/>
    <lineage>
        <taxon>Bacteria</taxon>
        <taxon>Bacillati</taxon>
        <taxon>Bacillota</taxon>
        <taxon>Clostridia</taxon>
        <taxon>Lachnospirales</taxon>
        <taxon>Lachnospiraceae</taxon>
        <taxon>Enterocloster</taxon>
    </lineage>
</organism>
<evidence type="ECO:0000256" key="3">
    <source>
        <dbReference type="ARBA" id="ARBA00022448"/>
    </source>
</evidence>
<dbReference type="EMBL" id="DWWB01000024">
    <property type="protein sequence ID" value="HJC66121.1"/>
    <property type="molecule type" value="Genomic_DNA"/>
</dbReference>
<name>A0A9D2PSX8_9FIRM</name>
<dbReference type="GO" id="GO:0030313">
    <property type="term" value="C:cell envelope"/>
    <property type="evidence" value="ECO:0007669"/>
    <property type="project" value="UniProtKB-SubCell"/>
</dbReference>
<dbReference type="CDD" id="cd14748">
    <property type="entry name" value="PBP2_UgpB"/>
    <property type="match status" value="1"/>
</dbReference>
<reference evidence="6" key="2">
    <citation type="submission" date="2021-04" db="EMBL/GenBank/DDBJ databases">
        <authorList>
            <person name="Gilroy R."/>
        </authorList>
    </citation>
    <scope>NUCLEOTIDE SEQUENCE</scope>
    <source>
        <strain evidence="6">CHK198-12963</strain>
    </source>
</reference>
<dbReference type="Proteomes" id="UP000823863">
    <property type="component" value="Unassembled WGS sequence"/>
</dbReference>
<dbReference type="Pfam" id="PF13416">
    <property type="entry name" value="SBP_bac_8"/>
    <property type="match status" value="1"/>
</dbReference>
<comment type="similarity">
    <text evidence="2">Belongs to the bacterial solute-binding protein 1 family.</text>
</comment>
<accession>A0A9D2PSX8</accession>
<comment type="caution">
    <text evidence="6">The sequence shown here is derived from an EMBL/GenBank/DDBJ whole genome shotgun (WGS) entry which is preliminary data.</text>
</comment>
<dbReference type="PANTHER" id="PTHR43649:SF31">
    <property type="entry name" value="SN-GLYCEROL-3-PHOSPHATE-BINDING PERIPLASMIC PROTEIN UGPB"/>
    <property type="match status" value="1"/>
</dbReference>
<reference evidence="6" key="1">
    <citation type="journal article" date="2021" name="PeerJ">
        <title>Extensive microbial diversity within the chicken gut microbiome revealed by metagenomics and culture.</title>
        <authorList>
            <person name="Gilroy R."/>
            <person name="Ravi A."/>
            <person name="Getino M."/>
            <person name="Pursley I."/>
            <person name="Horton D.L."/>
            <person name="Alikhan N.F."/>
            <person name="Baker D."/>
            <person name="Gharbi K."/>
            <person name="Hall N."/>
            <person name="Watson M."/>
            <person name="Adriaenssens E.M."/>
            <person name="Foster-Nyarko E."/>
            <person name="Jarju S."/>
            <person name="Secka A."/>
            <person name="Antonio M."/>
            <person name="Oren A."/>
            <person name="Chaudhuri R.R."/>
            <person name="La Ragione R."/>
            <person name="Hildebrand F."/>
            <person name="Pallen M.J."/>
        </authorList>
    </citation>
    <scope>NUCLEOTIDE SEQUENCE</scope>
    <source>
        <strain evidence="6">CHK198-12963</strain>
    </source>
</reference>
<evidence type="ECO:0000256" key="4">
    <source>
        <dbReference type="ARBA" id="ARBA00022729"/>
    </source>
</evidence>
<dbReference type="Gene3D" id="3.40.190.10">
    <property type="entry name" value="Periplasmic binding protein-like II"/>
    <property type="match status" value="2"/>
</dbReference>
<evidence type="ECO:0000313" key="6">
    <source>
        <dbReference type="EMBL" id="HJC66121.1"/>
    </source>
</evidence>
<protein>
    <submittedName>
        <fullName evidence="6">ABC transporter substrate-binding protein</fullName>
    </submittedName>
</protein>
<evidence type="ECO:0000256" key="2">
    <source>
        <dbReference type="ARBA" id="ARBA00008520"/>
    </source>
</evidence>
<evidence type="ECO:0000256" key="1">
    <source>
        <dbReference type="ARBA" id="ARBA00004196"/>
    </source>
</evidence>
<dbReference type="InterPro" id="IPR050490">
    <property type="entry name" value="Bact_solute-bd_prot1"/>
</dbReference>
<dbReference type="AlphaFoldDB" id="A0A9D2PSX8"/>
<keyword evidence="4 5" id="KW-0732">Signal</keyword>
<gene>
    <name evidence="6" type="ORF">H9931_05285</name>
</gene>
<dbReference type="SUPFAM" id="SSF53850">
    <property type="entry name" value="Periplasmic binding protein-like II"/>
    <property type="match status" value="1"/>
</dbReference>
<evidence type="ECO:0000313" key="7">
    <source>
        <dbReference type="Proteomes" id="UP000823863"/>
    </source>
</evidence>
<comment type="subcellular location">
    <subcellularLocation>
        <location evidence="1">Cell envelope</location>
    </subcellularLocation>
</comment>
<feature type="chain" id="PRO_5039006103" evidence="5">
    <location>
        <begin position="26"/>
        <end position="428"/>
    </location>
</feature>
<sequence>MKKRNLLLGLTAAMSLAMLTGCSSGSQESGESAAENADGKIEIEFWHCMGASNGELIQELTDAFNASQDKIVVKAVHQGSYTEASTKMQAALSAQEAPVVAQMEIGSLGVFADSGQLVDLQKYVDAEDFDLDDFMPGLLDASYYDGKLIALPHSRSLPVLYYNKDLFAQAGIENPPETWDELKETAAALTADGVYGYSCPLDQWYYTALVMNAGGTIYNEDETTIGFNDGSGVEALNLWKDMIAAGTMNVPSGQDYNSSEACRNNFAAGTAAMIMQSSAQLKGLEQTCDFEVGVGAIPMLTDRAYPAGGSNLMMFGGHSEEEEAAGWEFIKFMTSTENAITWANGTGYLPVRQSCTEQDTYKQMVEEDPNLQIITDNVQYCAEATFIPEYAETKDIIANEIQKCILEDGYSPEEAVQSMADRVAELFQ</sequence>
<keyword evidence="3" id="KW-0813">Transport</keyword>
<proteinExistence type="inferred from homology"/>